<keyword evidence="4 6" id="KW-0808">Transferase</keyword>
<dbReference type="EC" id="2.3.3.13" evidence="2"/>
<proteinExistence type="inferred from homology"/>
<dbReference type="InterPro" id="IPR013785">
    <property type="entry name" value="Aldolase_TIM"/>
</dbReference>
<dbReference type="AlphaFoldDB" id="A0A835R5N0"/>
<accession>A0A835R5N0</accession>
<comment type="caution">
    <text evidence="8">The sequence shown here is derived from an EMBL/GenBank/DDBJ whole genome shotgun (WGS) entry which is preliminary data.</text>
</comment>
<evidence type="ECO:0000259" key="7">
    <source>
        <dbReference type="Pfam" id="PF00682"/>
    </source>
</evidence>
<dbReference type="GO" id="GO:0009098">
    <property type="term" value="P:L-leucine biosynthetic process"/>
    <property type="evidence" value="ECO:0007669"/>
    <property type="project" value="TreeGrafter"/>
</dbReference>
<keyword evidence="3" id="KW-0028">Amino-acid biosynthesis</keyword>
<gene>
    <name evidence="8" type="ORF">HPP92_008943</name>
</gene>
<name>A0A835R5N0_VANPL</name>
<comment type="pathway">
    <text evidence="1">Amino-acid biosynthesis; L-leucine biosynthesis; L-leucine from 3-methyl-2-oxobutanoate: step 1/4.</text>
</comment>
<protein>
    <recommendedName>
        <fullName evidence="2">2-isopropylmalate synthase</fullName>
        <ecNumber evidence="2">2.3.3.13</ecNumber>
    </recommendedName>
</protein>
<keyword evidence="9" id="KW-1185">Reference proteome</keyword>
<comment type="similarity">
    <text evidence="6">Belongs to the alpha-IPM synthase/homocitrate synthase family.</text>
</comment>
<evidence type="ECO:0000256" key="2">
    <source>
        <dbReference type="ARBA" id="ARBA00012973"/>
    </source>
</evidence>
<dbReference type="Gene3D" id="3.20.20.70">
    <property type="entry name" value="Aldolase class I"/>
    <property type="match status" value="1"/>
</dbReference>
<reference evidence="8 9" key="1">
    <citation type="journal article" date="2020" name="Nat. Food">
        <title>A phased Vanilla planifolia genome enables genetic improvement of flavour and production.</title>
        <authorList>
            <person name="Hasing T."/>
            <person name="Tang H."/>
            <person name="Brym M."/>
            <person name="Khazi F."/>
            <person name="Huang T."/>
            <person name="Chambers A.H."/>
        </authorList>
    </citation>
    <scope>NUCLEOTIDE SEQUENCE [LARGE SCALE GENOMIC DNA]</scope>
    <source>
        <tissue evidence="8">Leaf</tissue>
    </source>
</reference>
<evidence type="ECO:0000256" key="5">
    <source>
        <dbReference type="ARBA" id="ARBA00023304"/>
    </source>
</evidence>
<sequence length="237" mass="26415">MASIPAATTRRPEYIPGRIGDPYYVRVLDTTLRDGEQARGAAMTIDQKVAVARNLALLGVDVIDGGFPSASKNDLKALKIISEEIGNPSADGSAIGRHVPVISALARAKKTDIDTAWEAVREARRPRTTVFLSTSEIHMQHKLRKSRDEVVALASEMVAYARSIGFADICFAAEDATRSDKDFLCRVLGRLLRPGRRCSYSLIPWDAHSPRRFIAYFLHPRSHPRCREHHHLRPLPQ</sequence>
<dbReference type="SUPFAM" id="SSF51569">
    <property type="entry name" value="Aldolase"/>
    <property type="match status" value="1"/>
</dbReference>
<dbReference type="InterPro" id="IPR002034">
    <property type="entry name" value="AIPM/Hcit_synth_CS"/>
</dbReference>
<organism evidence="8 9">
    <name type="scientific">Vanilla planifolia</name>
    <name type="common">Vanilla</name>
    <dbReference type="NCBI Taxonomy" id="51239"/>
    <lineage>
        <taxon>Eukaryota</taxon>
        <taxon>Viridiplantae</taxon>
        <taxon>Streptophyta</taxon>
        <taxon>Embryophyta</taxon>
        <taxon>Tracheophyta</taxon>
        <taxon>Spermatophyta</taxon>
        <taxon>Magnoliopsida</taxon>
        <taxon>Liliopsida</taxon>
        <taxon>Asparagales</taxon>
        <taxon>Orchidaceae</taxon>
        <taxon>Vanilloideae</taxon>
        <taxon>Vanilleae</taxon>
        <taxon>Vanilla</taxon>
    </lineage>
</organism>
<evidence type="ECO:0000256" key="4">
    <source>
        <dbReference type="ARBA" id="ARBA00022679"/>
    </source>
</evidence>
<evidence type="ECO:0000313" key="9">
    <source>
        <dbReference type="Proteomes" id="UP000636800"/>
    </source>
</evidence>
<dbReference type="GO" id="GO:0003852">
    <property type="term" value="F:2-isopropylmalate synthase activity"/>
    <property type="evidence" value="ECO:0007669"/>
    <property type="project" value="UniProtKB-EC"/>
</dbReference>
<dbReference type="PANTHER" id="PTHR10277:SF9">
    <property type="entry name" value="2-ISOPROPYLMALATE SYNTHASE 1, CHLOROPLASTIC-RELATED"/>
    <property type="match status" value="1"/>
</dbReference>
<evidence type="ECO:0000256" key="6">
    <source>
        <dbReference type="RuleBase" id="RU003523"/>
    </source>
</evidence>
<evidence type="ECO:0000256" key="3">
    <source>
        <dbReference type="ARBA" id="ARBA00022605"/>
    </source>
</evidence>
<dbReference type="Proteomes" id="UP000636800">
    <property type="component" value="Unassembled WGS sequence"/>
</dbReference>
<evidence type="ECO:0000313" key="8">
    <source>
        <dbReference type="EMBL" id="KAG0484864.1"/>
    </source>
</evidence>
<dbReference type="InterPro" id="IPR000891">
    <property type="entry name" value="PYR_CT"/>
</dbReference>
<keyword evidence="5" id="KW-0100">Branched-chain amino acid biosynthesis</keyword>
<feature type="domain" description="Pyruvate carboxyltransferase" evidence="7">
    <location>
        <begin position="25"/>
        <end position="190"/>
    </location>
</feature>
<dbReference type="InterPro" id="IPR050073">
    <property type="entry name" value="2-IPM_HCS-like"/>
</dbReference>
<dbReference type="OrthoDB" id="5800476at2759"/>
<dbReference type="PANTHER" id="PTHR10277">
    <property type="entry name" value="HOMOCITRATE SYNTHASE-RELATED"/>
    <property type="match status" value="1"/>
</dbReference>
<dbReference type="PROSITE" id="PS00815">
    <property type="entry name" value="AIPM_HOMOCIT_SYNTH_1"/>
    <property type="match status" value="1"/>
</dbReference>
<dbReference type="EMBL" id="JADCNL010000004">
    <property type="protein sequence ID" value="KAG0484864.1"/>
    <property type="molecule type" value="Genomic_DNA"/>
</dbReference>
<dbReference type="Pfam" id="PF00682">
    <property type="entry name" value="HMGL-like"/>
    <property type="match status" value="1"/>
</dbReference>
<evidence type="ECO:0000256" key="1">
    <source>
        <dbReference type="ARBA" id="ARBA00004689"/>
    </source>
</evidence>